<dbReference type="AlphaFoldDB" id="A0AAU9IEP3"/>
<evidence type="ECO:0000313" key="2">
    <source>
        <dbReference type="EMBL" id="CAG9313879.1"/>
    </source>
</evidence>
<dbReference type="EMBL" id="CAJZBQ010000011">
    <property type="protein sequence ID" value="CAG9313879.1"/>
    <property type="molecule type" value="Genomic_DNA"/>
</dbReference>
<evidence type="ECO:0000256" key="1">
    <source>
        <dbReference type="SAM" id="MobiDB-lite"/>
    </source>
</evidence>
<feature type="region of interest" description="Disordered" evidence="1">
    <location>
        <begin position="54"/>
        <end position="78"/>
    </location>
</feature>
<dbReference type="Proteomes" id="UP001162131">
    <property type="component" value="Unassembled WGS sequence"/>
</dbReference>
<protein>
    <submittedName>
        <fullName evidence="2">Uncharacterized protein</fullName>
    </submittedName>
</protein>
<comment type="caution">
    <text evidence="2">The sequence shown here is derived from an EMBL/GenBank/DDBJ whole genome shotgun (WGS) entry which is preliminary data.</text>
</comment>
<feature type="compositionally biased region" description="Basic and acidic residues" evidence="1">
    <location>
        <begin position="69"/>
        <end position="78"/>
    </location>
</feature>
<gene>
    <name evidence="2" type="ORF">BSTOLATCC_MIC9681</name>
</gene>
<proteinExistence type="predicted"/>
<organism evidence="2 3">
    <name type="scientific">Blepharisma stoltei</name>
    <dbReference type="NCBI Taxonomy" id="1481888"/>
    <lineage>
        <taxon>Eukaryota</taxon>
        <taxon>Sar</taxon>
        <taxon>Alveolata</taxon>
        <taxon>Ciliophora</taxon>
        <taxon>Postciliodesmatophora</taxon>
        <taxon>Heterotrichea</taxon>
        <taxon>Heterotrichida</taxon>
        <taxon>Blepharismidae</taxon>
        <taxon>Blepharisma</taxon>
    </lineage>
</organism>
<name>A0AAU9IEP3_9CILI</name>
<accession>A0AAU9IEP3</accession>
<sequence>MSSQDSSTNSKTLISLKKALLLHCLYPTLSQFHHPISNWAIKQKLSRLKKRFLKPKHRNPKTQATTKRCWREKSKLWS</sequence>
<reference evidence="2" key="1">
    <citation type="submission" date="2021-09" db="EMBL/GenBank/DDBJ databases">
        <authorList>
            <consortium name="AG Swart"/>
            <person name="Singh M."/>
            <person name="Singh A."/>
            <person name="Seah K."/>
            <person name="Emmerich C."/>
        </authorList>
    </citation>
    <scope>NUCLEOTIDE SEQUENCE</scope>
    <source>
        <strain evidence="2">ATCC30299</strain>
    </source>
</reference>
<keyword evidence="3" id="KW-1185">Reference proteome</keyword>
<evidence type="ECO:0000313" key="3">
    <source>
        <dbReference type="Proteomes" id="UP001162131"/>
    </source>
</evidence>